<dbReference type="Pfam" id="PF14492">
    <property type="entry name" value="EFG_III"/>
    <property type="match status" value="1"/>
</dbReference>
<evidence type="ECO:0000256" key="1">
    <source>
        <dbReference type="ARBA" id="ARBA00005870"/>
    </source>
</evidence>
<dbReference type="InterPro" id="IPR035647">
    <property type="entry name" value="EFG_III/V"/>
</dbReference>
<dbReference type="InterPro" id="IPR009000">
    <property type="entry name" value="Transl_B-barrel_sf"/>
</dbReference>
<keyword evidence="9" id="KW-0175">Coiled coil</keyword>
<feature type="domain" description="Tr-type G" evidence="11">
    <location>
        <begin position="9"/>
        <end position="285"/>
    </location>
</feature>
<dbReference type="Gene3D" id="3.30.70.870">
    <property type="entry name" value="Elongation Factor G (Translational Gtpase), domain 3"/>
    <property type="match status" value="1"/>
</dbReference>
<evidence type="ECO:0000256" key="8">
    <source>
        <dbReference type="NCBIfam" id="TIGR00484"/>
    </source>
</evidence>
<dbReference type="GO" id="GO:0003746">
    <property type="term" value="F:translation elongation factor activity"/>
    <property type="evidence" value="ECO:0007669"/>
    <property type="project" value="UniProtKB-KW"/>
</dbReference>
<dbReference type="InterPro" id="IPR000795">
    <property type="entry name" value="T_Tr_GTP-bd_dom"/>
</dbReference>
<feature type="region of interest" description="Disordered" evidence="10">
    <location>
        <begin position="289"/>
        <end position="311"/>
    </location>
</feature>
<name>A0ABU2H569_9ACTN</name>
<dbReference type="InterPro" id="IPR004540">
    <property type="entry name" value="Transl_elong_EFG/EF2"/>
</dbReference>
<keyword evidence="2 7" id="KW-0547">Nucleotide-binding</keyword>
<organism evidence="12 13">
    <name type="scientific">Lipingzhangella rawalii</name>
    <dbReference type="NCBI Taxonomy" id="2055835"/>
    <lineage>
        <taxon>Bacteria</taxon>
        <taxon>Bacillati</taxon>
        <taxon>Actinomycetota</taxon>
        <taxon>Actinomycetes</taxon>
        <taxon>Streptosporangiales</taxon>
        <taxon>Nocardiopsidaceae</taxon>
        <taxon>Lipingzhangella</taxon>
    </lineage>
</organism>
<dbReference type="RefSeq" id="WP_310911485.1">
    <property type="nucleotide sequence ID" value="NZ_JAVLVT010000002.1"/>
</dbReference>
<dbReference type="InterPro" id="IPR009022">
    <property type="entry name" value="EFG_III"/>
</dbReference>
<keyword evidence="4 7" id="KW-0648">Protein biosynthesis</keyword>
<evidence type="ECO:0000256" key="3">
    <source>
        <dbReference type="ARBA" id="ARBA00022768"/>
    </source>
</evidence>
<dbReference type="Pfam" id="PF00679">
    <property type="entry name" value="EFG_C"/>
    <property type="match status" value="1"/>
</dbReference>
<evidence type="ECO:0000313" key="13">
    <source>
        <dbReference type="Proteomes" id="UP001250214"/>
    </source>
</evidence>
<dbReference type="Pfam" id="PF00009">
    <property type="entry name" value="GTP_EFTU"/>
    <property type="match status" value="1"/>
</dbReference>
<dbReference type="InterPro" id="IPR047872">
    <property type="entry name" value="EFG_IV"/>
</dbReference>
<dbReference type="PRINTS" id="PR00315">
    <property type="entry name" value="ELONGATNFCT"/>
</dbReference>
<evidence type="ECO:0000313" key="12">
    <source>
        <dbReference type="EMBL" id="MDS1269960.1"/>
    </source>
</evidence>
<feature type="binding site" evidence="7">
    <location>
        <begin position="82"/>
        <end position="86"/>
    </location>
    <ligand>
        <name>GTP</name>
        <dbReference type="ChEBI" id="CHEBI:37565"/>
    </ligand>
</feature>
<dbReference type="Gene3D" id="3.30.70.240">
    <property type="match status" value="1"/>
</dbReference>
<dbReference type="CDD" id="cd01886">
    <property type="entry name" value="EF-G"/>
    <property type="match status" value="1"/>
</dbReference>
<dbReference type="Gene3D" id="3.30.230.10">
    <property type="match status" value="1"/>
</dbReference>
<dbReference type="PANTHER" id="PTHR43261:SF1">
    <property type="entry name" value="RIBOSOME-RELEASING FACTOR 2, MITOCHONDRIAL"/>
    <property type="match status" value="1"/>
</dbReference>
<protein>
    <recommendedName>
        <fullName evidence="7 8">Elongation factor G</fullName>
        <shortName evidence="7">EF-G</shortName>
    </recommendedName>
</protein>
<dbReference type="SMART" id="SM00889">
    <property type="entry name" value="EFG_IV"/>
    <property type="match status" value="1"/>
</dbReference>
<sequence length="704" mass="77210">MATTALDLAKVRNIGIMAHIDAGKTTTTERILFYTGVNYKLGEVHDGAATMDWMKEEQSRGITITSAATTTHWEDHTINLIDTPGHVDFTVEVERNLRVLDGAIAVFDAKEGVEPQSETVWRQADRYNVPRICFVNKMDKVGAEFHRCVDMISDRLNATPLAIQLPIGAESDFKGVIDLLRMKAYVWSDEASKGEMYETIDIPETHLEAAREARDKMIETLAEADEEIMELYLEGDEPTVEQMEPAIRRATIAGTAVPVLCGTAFKNKGVQPLLDAVVSYLPSPLDVGSVTGYDPKDETEETTLTREPNEDSPTSALVFKIMSDPHLGKLTYLRIYSGRLVSGTQVLNAAKGRKERIGKIYRMHSNKRTEIESAGAGDIVAVMGLKDTTTGETLCDPGSPVVLESMTFPATVIQVAIEPKTKSDQEKLSSAIQRLAEEDPSFQVQTEEETGQTVIAGMGELHLEVLVNRMKDEFKVEANVGKPQVAYRETIRKKVEQVEYTHKKQTGGSGQFGRVIIDLEPLADEASGDNSGYEFVNNITGGRIPREYIPSVDAGCQEAAEFGVLAGYPLVGVKVTLQDGAYHDVDSSELAFKVAGSMAFKDAARKASPALLEPVMAVEVTTPEEYMGDVIGDLNSRRGQVQSMEERAGSRLVKALVPLSEMFGYVGDLRSRTQGRAQYTMQFDSYAEVPSTVAQEIVAKARGE</sequence>
<dbReference type="InterPro" id="IPR005517">
    <property type="entry name" value="Transl_elong_EFG/EF2_IV"/>
</dbReference>
<dbReference type="CDD" id="cd04088">
    <property type="entry name" value="EFG_mtEFG_II"/>
    <property type="match status" value="1"/>
</dbReference>
<dbReference type="SUPFAM" id="SSF54211">
    <property type="entry name" value="Ribosomal protein S5 domain 2-like"/>
    <property type="match status" value="1"/>
</dbReference>
<dbReference type="InterPro" id="IPR053905">
    <property type="entry name" value="EF-G-like_DII"/>
</dbReference>
<dbReference type="InterPro" id="IPR020568">
    <property type="entry name" value="Ribosomal_Su5_D2-typ_SF"/>
</dbReference>
<dbReference type="PANTHER" id="PTHR43261">
    <property type="entry name" value="TRANSLATION ELONGATION FACTOR G-RELATED"/>
    <property type="match status" value="1"/>
</dbReference>
<dbReference type="PROSITE" id="PS00301">
    <property type="entry name" value="G_TR_1"/>
    <property type="match status" value="1"/>
</dbReference>
<dbReference type="InterPro" id="IPR035649">
    <property type="entry name" value="EFG_V"/>
</dbReference>
<dbReference type="InterPro" id="IPR041095">
    <property type="entry name" value="EFG_II"/>
</dbReference>
<evidence type="ECO:0000256" key="10">
    <source>
        <dbReference type="SAM" id="MobiDB-lite"/>
    </source>
</evidence>
<dbReference type="EMBL" id="JAVLVT010000002">
    <property type="protein sequence ID" value="MDS1269960.1"/>
    <property type="molecule type" value="Genomic_DNA"/>
</dbReference>
<comment type="subcellular location">
    <subcellularLocation>
        <location evidence="7">Cytoplasm</location>
    </subcellularLocation>
</comment>
<proteinExistence type="inferred from homology"/>
<dbReference type="Pfam" id="PF03764">
    <property type="entry name" value="EFG_IV"/>
    <property type="match status" value="1"/>
</dbReference>
<dbReference type="NCBIfam" id="NF009379">
    <property type="entry name" value="PRK12740.1-3"/>
    <property type="match status" value="1"/>
</dbReference>
<evidence type="ECO:0000256" key="5">
    <source>
        <dbReference type="ARBA" id="ARBA00023134"/>
    </source>
</evidence>
<evidence type="ECO:0000256" key="6">
    <source>
        <dbReference type="ARBA" id="ARBA00024731"/>
    </source>
</evidence>
<gene>
    <name evidence="7 12" type="primary">fusA</name>
    <name evidence="12" type="ORF">RIF23_06585</name>
</gene>
<keyword evidence="5 7" id="KW-0342">GTP-binding</keyword>
<feature type="binding site" evidence="7">
    <location>
        <begin position="18"/>
        <end position="25"/>
    </location>
    <ligand>
        <name>GTP</name>
        <dbReference type="ChEBI" id="CHEBI:37565"/>
    </ligand>
</feature>
<dbReference type="SUPFAM" id="SSF50447">
    <property type="entry name" value="Translation proteins"/>
    <property type="match status" value="1"/>
</dbReference>
<evidence type="ECO:0000256" key="2">
    <source>
        <dbReference type="ARBA" id="ARBA00022741"/>
    </source>
</evidence>
<dbReference type="Gene3D" id="3.40.50.300">
    <property type="entry name" value="P-loop containing nucleotide triphosphate hydrolases"/>
    <property type="match status" value="1"/>
</dbReference>
<feature type="coiled-coil region" evidence="9">
    <location>
        <begin position="207"/>
        <end position="234"/>
    </location>
</feature>
<evidence type="ECO:0000256" key="7">
    <source>
        <dbReference type="HAMAP-Rule" id="MF_00054"/>
    </source>
</evidence>
<dbReference type="InterPro" id="IPR014721">
    <property type="entry name" value="Ribsml_uS5_D2-typ_fold_subgr"/>
</dbReference>
<dbReference type="NCBIfam" id="NF009381">
    <property type="entry name" value="PRK12740.1-5"/>
    <property type="match status" value="1"/>
</dbReference>
<keyword evidence="13" id="KW-1185">Reference proteome</keyword>
<dbReference type="InterPro" id="IPR031157">
    <property type="entry name" value="G_TR_CS"/>
</dbReference>
<evidence type="ECO:0000256" key="9">
    <source>
        <dbReference type="SAM" id="Coils"/>
    </source>
</evidence>
<dbReference type="Gene3D" id="2.40.30.10">
    <property type="entry name" value="Translation factors"/>
    <property type="match status" value="1"/>
</dbReference>
<dbReference type="HAMAP" id="MF_00054_B">
    <property type="entry name" value="EF_G_EF_2_B"/>
    <property type="match status" value="1"/>
</dbReference>
<dbReference type="CDD" id="cd16262">
    <property type="entry name" value="EFG_III"/>
    <property type="match status" value="1"/>
</dbReference>
<keyword evidence="3 7" id="KW-0251">Elongation factor</keyword>
<dbReference type="SMART" id="SM00838">
    <property type="entry name" value="EFG_C"/>
    <property type="match status" value="1"/>
</dbReference>
<comment type="caution">
    <text evidence="12">The sequence shown here is derived from an EMBL/GenBank/DDBJ whole genome shotgun (WGS) entry which is preliminary data.</text>
</comment>
<comment type="function">
    <text evidence="6 7">Catalyzes the GTP-dependent ribosomal translocation step during translation elongation. During this step, the ribosome changes from the pre-translocational (PRE) to the post-translocational (POST) state as the newly formed A-site-bound peptidyl-tRNA and P-site-bound deacylated tRNA move to the P and E sites, respectively. Catalyzes the coordinated movement of the two tRNA molecules, the mRNA and conformational changes in the ribosome.</text>
</comment>
<evidence type="ECO:0000256" key="4">
    <source>
        <dbReference type="ARBA" id="ARBA00022917"/>
    </source>
</evidence>
<dbReference type="Pfam" id="PF22042">
    <property type="entry name" value="EF-G_D2"/>
    <property type="match status" value="1"/>
</dbReference>
<feature type="binding site" evidence="7">
    <location>
        <begin position="136"/>
        <end position="139"/>
    </location>
    <ligand>
        <name>GTP</name>
        <dbReference type="ChEBI" id="CHEBI:37565"/>
    </ligand>
</feature>
<dbReference type="SUPFAM" id="SSF52540">
    <property type="entry name" value="P-loop containing nucleoside triphosphate hydrolases"/>
    <property type="match status" value="1"/>
</dbReference>
<dbReference type="NCBIfam" id="TIGR00231">
    <property type="entry name" value="small_GTP"/>
    <property type="match status" value="1"/>
</dbReference>
<dbReference type="PROSITE" id="PS51722">
    <property type="entry name" value="G_TR_2"/>
    <property type="match status" value="1"/>
</dbReference>
<dbReference type="SUPFAM" id="SSF54980">
    <property type="entry name" value="EF-G C-terminal domain-like"/>
    <property type="match status" value="2"/>
</dbReference>
<dbReference type="InterPro" id="IPR005225">
    <property type="entry name" value="Small_GTP-bd"/>
</dbReference>
<dbReference type="NCBIfam" id="TIGR00484">
    <property type="entry name" value="EF-G"/>
    <property type="match status" value="1"/>
</dbReference>
<reference evidence="13" key="1">
    <citation type="submission" date="2023-07" db="EMBL/GenBank/DDBJ databases">
        <title>Novel species in the genus Lipingzhangella isolated from Sambhar Salt Lake.</title>
        <authorList>
            <person name="Jiya N."/>
            <person name="Kajale S."/>
            <person name="Sharma A."/>
        </authorList>
    </citation>
    <scope>NUCLEOTIDE SEQUENCE [LARGE SCALE GENOMIC DNA]</scope>
    <source>
        <strain evidence="13">LS1_29</strain>
    </source>
</reference>
<dbReference type="CDD" id="cd03713">
    <property type="entry name" value="EFG_mtEFG_C"/>
    <property type="match status" value="1"/>
</dbReference>
<dbReference type="Proteomes" id="UP001250214">
    <property type="component" value="Unassembled WGS sequence"/>
</dbReference>
<comment type="similarity">
    <text evidence="1 7">Belongs to the TRAFAC class translation factor GTPase superfamily. Classic translation factor GTPase family. EF-G/EF-2 subfamily.</text>
</comment>
<dbReference type="CDD" id="cd01434">
    <property type="entry name" value="EFG_mtEFG1_IV"/>
    <property type="match status" value="1"/>
</dbReference>
<keyword evidence="7" id="KW-0963">Cytoplasm</keyword>
<accession>A0ABU2H569</accession>
<dbReference type="InterPro" id="IPR027417">
    <property type="entry name" value="P-loop_NTPase"/>
</dbReference>
<evidence type="ECO:0000259" key="11">
    <source>
        <dbReference type="PROSITE" id="PS51722"/>
    </source>
</evidence>
<dbReference type="InterPro" id="IPR000640">
    <property type="entry name" value="EFG_V-like"/>
</dbReference>